<dbReference type="EMBL" id="JBHLTG010000001">
    <property type="protein sequence ID" value="MFC0676780.1"/>
    <property type="molecule type" value="Genomic_DNA"/>
</dbReference>
<name>A0ABV6RIG7_9GAMM</name>
<feature type="region of interest" description="Disordered" evidence="1">
    <location>
        <begin position="43"/>
        <end position="72"/>
    </location>
</feature>
<evidence type="ECO:0000256" key="1">
    <source>
        <dbReference type="SAM" id="MobiDB-lite"/>
    </source>
</evidence>
<keyword evidence="3" id="KW-1185">Reference proteome</keyword>
<accession>A0ABV6RIG7</accession>
<gene>
    <name evidence="2" type="ORF">ACFFGH_02785</name>
</gene>
<comment type="caution">
    <text evidence="2">The sequence shown here is derived from an EMBL/GenBank/DDBJ whole genome shotgun (WGS) entry which is preliminary data.</text>
</comment>
<organism evidence="2 3">
    <name type="scientific">Lysobacter korlensis</name>
    <dbReference type="NCBI Taxonomy" id="553636"/>
    <lineage>
        <taxon>Bacteria</taxon>
        <taxon>Pseudomonadati</taxon>
        <taxon>Pseudomonadota</taxon>
        <taxon>Gammaproteobacteria</taxon>
        <taxon>Lysobacterales</taxon>
        <taxon>Lysobacteraceae</taxon>
        <taxon>Lysobacter</taxon>
    </lineage>
</organism>
<dbReference type="RefSeq" id="WP_386664607.1">
    <property type="nucleotide sequence ID" value="NZ_JBHLTG010000001.1"/>
</dbReference>
<reference evidence="2 3" key="1">
    <citation type="submission" date="2024-09" db="EMBL/GenBank/DDBJ databases">
        <authorList>
            <person name="Sun Q."/>
            <person name="Mori K."/>
        </authorList>
    </citation>
    <scope>NUCLEOTIDE SEQUENCE [LARGE SCALE GENOMIC DNA]</scope>
    <source>
        <strain evidence="2 3">KCTC 23076</strain>
    </source>
</reference>
<dbReference type="Proteomes" id="UP001589896">
    <property type="component" value="Unassembled WGS sequence"/>
</dbReference>
<evidence type="ECO:0000313" key="2">
    <source>
        <dbReference type="EMBL" id="MFC0676780.1"/>
    </source>
</evidence>
<evidence type="ECO:0000313" key="3">
    <source>
        <dbReference type="Proteomes" id="UP001589896"/>
    </source>
</evidence>
<protein>
    <submittedName>
        <fullName evidence="2">Uncharacterized protein</fullName>
    </submittedName>
</protein>
<sequence length="72" mass="7536">MTTSAQPTPLTVDEIDALRRYARDPASIDPGLRDALAAKGMLQHDDGAPSLTPAGEHALHVDHGPTVPGLDN</sequence>
<proteinExistence type="predicted"/>